<keyword evidence="3" id="KW-0813">Transport</keyword>
<evidence type="ECO:0000256" key="10">
    <source>
        <dbReference type="ARBA" id="ARBA00023201"/>
    </source>
</evidence>
<evidence type="ECO:0000256" key="8">
    <source>
        <dbReference type="ARBA" id="ARBA00023065"/>
    </source>
</evidence>
<protein>
    <submittedName>
        <fullName evidence="13">Sodium:solute symporter</fullName>
    </submittedName>
</protein>
<keyword evidence="9 12" id="KW-0472">Membrane</keyword>
<comment type="subcellular location">
    <subcellularLocation>
        <location evidence="1">Cell membrane</location>
        <topology evidence="1">Multi-pass membrane protein</topology>
    </subcellularLocation>
</comment>
<organism evidence="13 14">
    <name type="scientific">Eiseniibacteriota bacterium</name>
    <dbReference type="NCBI Taxonomy" id="2212470"/>
    <lineage>
        <taxon>Bacteria</taxon>
        <taxon>Candidatus Eiseniibacteriota</taxon>
    </lineage>
</organism>
<keyword evidence="7" id="KW-0915">Sodium</keyword>
<keyword evidence="4" id="KW-1003">Cell membrane</keyword>
<dbReference type="EMBL" id="VBOS01000228">
    <property type="protein sequence ID" value="TMQ55227.1"/>
    <property type="molecule type" value="Genomic_DNA"/>
</dbReference>
<proteinExistence type="inferred from homology"/>
<evidence type="ECO:0000256" key="3">
    <source>
        <dbReference type="ARBA" id="ARBA00022448"/>
    </source>
</evidence>
<evidence type="ECO:0000313" key="14">
    <source>
        <dbReference type="Proteomes" id="UP000317716"/>
    </source>
</evidence>
<dbReference type="Pfam" id="PF00474">
    <property type="entry name" value="SSF"/>
    <property type="match status" value="1"/>
</dbReference>
<keyword evidence="6 12" id="KW-1133">Transmembrane helix</keyword>
<evidence type="ECO:0000313" key="13">
    <source>
        <dbReference type="EMBL" id="TMQ55227.1"/>
    </source>
</evidence>
<dbReference type="InterPro" id="IPR051163">
    <property type="entry name" value="Sodium:Solute_Symporter_SSF"/>
</dbReference>
<dbReference type="GO" id="GO:0005886">
    <property type="term" value="C:plasma membrane"/>
    <property type="evidence" value="ECO:0007669"/>
    <property type="project" value="UniProtKB-SubCell"/>
</dbReference>
<dbReference type="PROSITE" id="PS50283">
    <property type="entry name" value="NA_SOLUT_SYMP_3"/>
    <property type="match status" value="1"/>
</dbReference>
<feature type="non-terminal residue" evidence="13">
    <location>
        <position position="88"/>
    </location>
</feature>
<dbReference type="GO" id="GO:0006814">
    <property type="term" value="P:sodium ion transport"/>
    <property type="evidence" value="ECO:0007669"/>
    <property type="project" value="UniProtKB-KW"/>
</dbReference>
<dbReference type="Gene3D" id="1.20.1730.10">
    <property type="entry name" value="Sodium/glucose cotransporter"/>
    <property type="match status" value="1"/>
</dbReference>
<accession>A0A538SV10</accession>
<evidence type="ECO:0000256" key="1">
    <source>
        <dbReference type="ARBA" id="ARBA00004651"/>
    </source>
</evidence>
<comment type="similarity">
    <text evidence="2 11">Belongs to the sodium:solute symporter (SSF) (TC 2.A.21) family.</text>
</comment>
<feature type="transmembrane region" description="Helical" evidence="12">
    <location>
        <begin position="6"/>
        <end position="22"/>
    </location>
</feature>
<evidence type="ECO:0000256" key="6">
    <source>
        <dbReference type="ARBA" id="ARBA00022989"/>
    </source>
</evidence>
<keyword evidence="5 12" id="KW-0812">Transmembrane</keyword>
<dbReference type="PANTHER" id="PTHR42985">
    <property type="entry name" value="SODIUM-COUPLED MONOCARBOXYLATE TRANSPORTER"/>
    <property type="match status" value="1"/>
</dbReference>
<reference evidence="13 14" key="1">
    <citation type="journal article" date="2019" name="Nat. Microbiol.">
        <title>Mediterranean grassland soil C-N compound turnover is dependent on rainfall and depth, and is mediated by genomically divergent microorganisms.</title>
        <authorList>
            <person name="Diamond S."/>
            <person name="Andeer P.F."/>
            <person name="Li Z."/>
            <person name="Crits-Christoph A."/>
            <person name="Burstein D."/>
            <person name="Anantharaman K."/>
            <person name="Lane K.R."/>
            <person name="Thomas B.C."/>
            <person name="Pan C."/>
            <person name="Northen T.R."/>
            <person name="Banfield J.F."/>
        </authorList>
    </citation>
    <scope>NUCLEOTIDE SEQUENCE [LARGE SCALE GENOMIC DNA]</scope>
    <source>
        <strain evidence="13">WS_2</strain>
    </source>
</reference>
<dbReference type="AlphaFoldDB" id="A0A538SV10"/>
<name>A0A538SV10_UNCEI</name>
<sequence length="88" mass="9665">MSALDWTVLASTLAAFVLYGLWKSRGERDLTDYLLAGRRMPWPAVALSVMATQASAITFLSTPGQAYADGLRFVQFYFGLPLAMIVIC</sequence>
<dbReference type="GO" id="GO:0015293">
    <property type="term" value="F:symporter activity"/>
    <property type="evidence" value="ECO:0007669"/>
    <property type="project" value="TreeGrafter"/>
</dbReference>
<evidence type="ECO:0000256" key="7">
    <source>
        <dbReference type="ARBA" id="ARBA00023053"/>
    </source>
</evidence>
<dbReference type="InterPro" id="IPR001734">
    <property type="entry name" value="Na/solute_symporter"/>
</dbReference>
<evidence type="ECO:0000256" key="5">
    <source>
        <dbReference type="ARBA" id="ARBA00022692"/>
    </source>
</evidence>
<evidence type="ECO:0000256" key="11">
    <source>
        <dbReference type="RuleBase" id="RU362091"/>
    </source>
</evidence>
<dbReference type="PANTHER" id="PTHR42985:SF47">
    <property type="entry name" value="INTEGRAL MEMBRANE TRANSPORT PROTEIN"/>
    <property type="match status" value="1"/>
</dbReference>
<evidence type="ECO:0000256" key="12">
    <source>
        <dbReference type="SAM" id="Phobius"/>
    </source>
</evidence>
<evidence type="ECO:0000256" key="4">
    <source>
        <dbReference type="ARBA" id="ARBA00022475"/>
    </source>
</evidence>
<dbReference type="InterPro" id="IPR038377">
    <property type="entry name" value="Na/Glc_symporter_sf"/>
</dbReference>
<keyword evidence="8" id="KW-0406">Ion transport</keyword>
<comment type="caution">
    <text evidence="13">The sequence shown here is derived from an EMBL/GenBank/DDBJ whole genome shotgun (WGS) entry which is preliminary data.</text>
</comment>
<dbReference type="Proteomes" id="UP000317716">
    <property type="component" value="Unassembled WGS sequence"/>
</dbReference>
<keyword evidence="10" id="KW-0739">Sodium transport</keyword>
<evidence type="ECO:0000256" key="2">
    <source>
        <dbReference type="ARBA" id="ARBA00006434"/>
    </source>
</evidence>
<evidence type="ECO:0000256" key="9">
    <source>
        <dbReference type="ARBA" id="ARBA00023136"/>
    </source>
</evidence>
<gene>
    <name evidence="13" type="ORF">E6K72_06700</name>
</gene>